<dbReference type="GO" id="GO:0031469">
    <property type="term" value="C:bacterial microcompartment"/>
    <property type="evidence" value="ECO:0007669"/>
    <property type="project" value="UniProtKB-SubCell"/>
</dbReference>
<gene>
    <name evidence="3" type="ORF">HNR75_000513</name>
</gene>
<comment type="subcellular location">
    <subcellularLocation>
        <location evidence="1">Bacterial microcompartment</location>
    </subcellularLocation>
</comment>
<protein>
    <submittedName>
        <fullName evidence="3">Ethanolamine utilization protein EutN</fullName>
    </submittedName>
</protein>
<dbReference type="PANTHER" id="PTHR36539:SF1">
    <property type="entry name" value="BACTERIAL MICROCOMPARTMENT SHELL VERTEX PROTEIN EUTN"/>
    <property type="match status" value="1"/>
</dbReference>
<reference evidence="3 4" key="1">
    <citation type="submission" date="2020-08" db="EMBL/GenBank/DDBJ databases">
        <title>Genomic Encyclopedia of Type Strains, Phase IV (KMG-IV): sequencing the most valuable type-strain genomes for metagenomic binning, comparative biology and taxonomic classification.</title>
        <authorList>
            <person name="Goeker M."/>
        </authorList>
    </citation>
    <scope>NUCLEOTIDE SEQUENCE [LARGE SCALE GENOMIC DNA]</scope>
    <source>
        <strain evidence="3 4">DSM 22975</strain>
    </source>
</reference>
<dbReference type="Gene3D" id="2.40.50.220">
    <property type="entry name" value="EutN/Ccml"/>
    <property type="match status" value="1"/>
</dbReference>
<accession>A0A841GHB4</accession>
<proteinExistence type="predicted"/>
<evidence type="ECO:0000313" key="3">
    <source>
        <dbReference type="EMBL" id="MBB6054641.1"/>
    </source>
</evidence>
<name>A0A841GHB4_9GAMM</name>
<dbReference type="SUPFAM" id="SSF159133">
    <property type="entry name" value="EutN/CcmL-like"/>
    <property type="match status" value="1"/>
</dbReference>
<evidence type="ECO:0000256" key="1">
    <source>
        <dbReference type="ARBA" id="ARBA00024322"/>
    </source>
</evidence>
<dbReference type="InterPro" id="IPR004992">
    <property type="entry name" value="EutN_CcmL"/>
</dbReference>
<comment type="caution">
    <text evidence="3">The sequence shown here is derived from an EMBL/GenBank/DDBJ whole genome shotgun (WGS) entry which is preliminary data.</text>
</comment>
<evidence type="ECO:0000256" key="2">
    <source>
        <dbReference type="ARBA" id="ARBA00024446"/>
    </source>
</evidence>
<sequence>MLLAKVIGSVVSTQKSPSLTGKKLLLIQWVNADGSLPAQDQIRTEIAVDSVGAGEGEIVLVTCGSSARRVFPEPNDAIDMAVVGIVDSVSQNLSA</sequence>
<evidence type="ECO:0000313" key="4">
    <source>
        <dbReference type="Proteomes" id="UP000585721"/>
    </source>
</evidence>
<keyword evidence="4" id="KW-1185">Reference proteome</keyword>
<keyword evidence="2" id="KW-1283">Bacterial microcompartment</keyword>
<dbReference type="InterPro" id="IPR036677">
    <property type="entry name" value="EutN_CcmL_sf"/>
</dbReference>
<organism evidence="3 4">
    <name type="scientific">Tolumonas osonensis</name>
    <dbReference type="NCBI Taxonomy" id="675874"/>
    <lineage>
        <taxon>Bacteria</taxon>
        <taxon>Pseudomonadati</taxon>
        <taxon>Pseudomonadota</taxon>
        <taxon>Gammaproteobacteria</taxon>
        <taxon>Aeromonadales</taxon>
        <taxon>Aeromonadaceae</taxon>
        <taxon>Tolumonas</taxon>
    </lineage>
</organism>
<dbReference type="PANTHER" id="PTHR36539">
    <property type="entry name" value="ETHANOLAMINE UTILIZATION PROTEIN EUTN"/>
    <property type="match status" value="1"/>
</dbReference>
<dbReference type="Pfam" id="PF03319">
    <property type="entry name" value="EutN_CcmL"/>
    <property type="match status" value="1"/>
</dbReference>
<dbReference type="EMBL" id="JACHGR010000002">
    <property type="protein sequence ID" value="MBB6054641.1"/>
    <property type="molecule type" value="Genomic_DNA"/>
</dbReference>
<dbReference type="Proteomes" id="UP000585721">
    <property type="component" value="Unassembled WGS sequence"/>
</dbReference>
<dbReference type="CDD" id="cd01614">
    <property type="entry name" value="EutN_CcmL"/>
    <property type="match status" value="1"/>
</dbReference>
<dbReference type="RefSeq" id="WP_188025460.1">
    <property type="nucleotide sequence ID" value="NZ_JACHGR010000002.1"/>
</dbReference>
<dbReference type="AlphaFoldDB" id="A0A841GHB4"/>
<dbReference type="PROSITE" id="PS51932">
    <property type="entry name" value="BMV"/>
    <property type="match status" value="1"/>
</dbReference>